<dbReference type="CDD" id="cd01765">
    <property type="entry name" value="FERM_F0_F1"/>
    <property type="match status" value="1"/>
</dbReference>
<sequence length="320" mass="37100">MLMVNNLCAAVAPVVKVPNQLLGAPLGTDVQLECYVEAFPNTINYWVKNRGEMLLDGRTHRHDTTVYDVIRLLIPAPYKNQSDSLMAANGDCHHLCKLMAPVRHRWSINDVIGGIRNTVMPRIAHRTTGSNRLPHYIFVKEYKLQQYYSNNSVIFGLFFCGYKRRVELSRLRRCGYKLRTRRNDRSFFQLFSQCVSQSKQARLVCRSSTRVCVRICVSIRRPEFECSGPQLEGPEFECSGPQLEGPEFEYSELSLKICGSRYLSGKDKNYFSLFLSSEEKQGKAVDRRETISEEAKKNSPQFMFRNSSHSCHYRRYRTYR</sequence>
<dbReference type="SUPFAM" id="SSF48726">
    <property type="entry name" value="Immunoglobulin"/>
    <property type="match status" value="1"/>
</dbReference>
<accession>A0ABQ8SDT4</accession>
<evidence type="ECO:0008006" key="3">
    <source>
        <dbReference type="Google" id="ProtNLM"/>
    </source>
</evidence>
<protein>
    <recommendedName>
        <fullName evidence="3">Ig-like domain-containing protein</fullName>
    </recommendedName>
</protein>
<gene>
    <name evidence="1" type="ORF">ANN_20402</name>
</gene>
<evidence type="ECO:0000313" key="2">
    <source>
        <dbReference type="Proteomes" id="UP001148838"/>
    </source>
</evidence>
<dbReference type="EMBL" id="JAJSOF020000029">
    <property type="protein sequence ID" value="KAJ4431797.1"/>
    <property type="molecule type" value="Genomic_DNA"/>
</dbReference>
<organism evidence="1 2">
    <name type="scientific">Periplaneta americana</name>
    <name type="common">American cockroach</name>
    <name type="synonym">Blatta americana</name>
    <dbReference type="NCBI Taxonomy" id="6978"/>
    <lineage>
        <taxon>Eukaryota</taxon>
        <taxon>Metazoa</taxon>
        <taxon>Ecdysozoa</taxon>
        <taxon>Arthropoda</taxon>
        <taxon>Hexapoda</taxon>
        <taxon>Insecta</taxon>
        <taxon>Pterygota</taxon>
        <taxon>Neoptera</taxon>
        <taxon>Polyneoptera</taxon>
        <taxon>Dictyoptera</taxon>
        <taxon>Blattodea</taxon>
        <taxon>Blattoidea</taxon>
        <taxon>Blattidae</taxon>
        <taxon>Blattinae</taxon>
        <taxon>Periplaneta</taxon>
    </lineage>
</organism>
<name>A0ABQ8SDT4_PERAM</name>
<keyword evidence="2" id="KW-1185">Reference proteome</keyword>
<dbReference type="Proteomes" id="UP001148838">
    <property type="component" value="Unassembled WGS sequence"/>
</dbReference>
<dbReference type="InterPro" id="IPR036179">
    <property type="entry name" value="Ig-like_dom_sf"/>
</dbReference>
<proteinExistence type="predicted"/>
<evidence type="ECO:0000313" key="1">
    <source>
        <dbReference type="EMBL" id="KAJ4431797.1"/>
    </source>
</evidence>
<comment type="caution">
    <text evidence="1">The sequence shown here is derived from an EMBL/GenBank/DDBJ whole genome shotgun (WGS) entry which is preliminary data.</text>
</comment>
<reference evidence="1 2" key="1">
    <citation type="journal article" date="2022" name="Allergy">
        <title>Genome assembly and annotation of Periplaneta americana reveal a comprehensive cockroach allergen profile.</title>
        <authorList>
            <person name="Wang L."/>
            <person name="Xiong Q."/>
            <person name="Saelim N."/>
            <person name="Wang L."/>
            <person name="Nong W."/>
            <person name="Wan A.T."/>
            <person name="Shi M."/>
            <person name="Liu X."/>
            <person name="Cao Q."/>
            <person name="Hui J.H.L."/>
            <person name="Sookrung N."/>
            <person name="Leung T.F."/>
            <person name="Tungtrongchitr A."/>
            <person name="Tsui S.K.W."/>
        </authorList>
    </citation>
    <scope>NUCLEOTIDE SEQUENCE [LARGE SCALE GENOMIC DNA]</scope>
    <source>
        <strain evidence="1">PWHHKU_190912</strain>
    </source>
</reference>